<evidence type="ECO:0000313" key="2">
    <source>
        <dbReference type="EMBL" id="KAJ9577315.1"/>
    </source>
</evidence>
<feature type="coiled-coil region" evidence="1">
    <location>
        <begin position="7"/>
        <end position="98"/>
    </location>
</feature>
<comment type="caution">
    <text evidence="2">The sequence shown here is derived from an EMBL/GenBank/DDBJ whole genome shotgun (WGS) entry which is preliminary data.</text>
</comment>
<dbReference type="Proteomes" id="UP001233999">
    <property type="component" value="Unassembled WGS sequence"/>
</dbReference>
<protein>
    <submittedName>
        <fullName evidence="2">Uncharacterized protein</fullName>
    </submittedName>
</protein>
<accession>A0AAD8E4U7</accession>
<reference evidence="2" key="2">
    <citation type="submission" date="2023-05" db="EMBL/GenBank/DDBJ databases">
        <authorList>
            <person name="Fouks B."/>
        </authorList>
    </citation>
    <scope>NUCLEOTIDE SEQUENCE</scope>
    <source>
        <strain evidence="2">Stay&amp;Tobe</strain>
        <tissue evidence="2">Testes</tissue>
    </source>
</reference>
<keyword evidence="3" id="KW-1185">Reference proteome</keyword>
<evidence type="ECO:0000256" key="1">
    <source>
        <dbReference type="SAM" id="Coils"/>
    </source>
</evidence>
<proteinExistence type="predicted"/>
<keyword evidence="1" id="KW-0175">Coiled coil</keyword>
<dbReference type="AlphaFoldDB" id="A0AAD8E4U7"/>
<dbReference type="EMBL" id="JASPKZ010009367">
    <property type="protein sequence ID" value="KAJ9577315.1"/>
    <property type="molecule type" value="Genomic_DNA"/>
</dbReference>
<sequence length="109" mass="13260">MSKLEENVGFYRKMSDLQEKLRRSEEERLQLEEKFALLMRACRDEEEVRLNNLRERYETFLDEEKHRKERNDRILQTLDRIENRAAILTAKSERLKLLRVSKGNLSYAE</sequence>
<organism evidence="2 3">
    <name type="scientific">Diploptera punctata</name>
    <name type="common">Pacific beetle cockroach</name>
    <dbReference type="NCBI Taxonomy" id="6984"/>
    <lineage>
        <taxon>Eukaryota</taxon>
        <taxon>Metazoa</taxon>
        <taxon>Ecdysozoa</taxon>
        <taxon>Arthropoda</taxon>
        <taxon>Hexapoda</taxon>
        <taxon>Insecta</taxon>
        <taxon>Pterygota</taxon>
        <taxon>Neoptera</taxon>
        <taxon>Polyneoptera</taxon>
        <taxon>Dictyoptera</taxon>
        <taxon>Blattodea</taxon>
        <taxon>Blaberoidea</taxon>
        <taxon>Blaberidae</taxon>
        <taxon>Diplopterinae</taxon>
        <taxon>Diploptera</taxon>
    </lineage>
</organism>
<reference evidence="2" key="1">
    <citation type="journal article" date="2023" name="IScience">
        <title>Live-bearing cockroach genome reveals convergent evolutionary mechanisms linked to viviparity in insects and beyond.</title>
        <authorList>
            <person name="Fouks B."/>
            <person name="Harrison M.C."/>
            <person name="Mikhailova A.A."/>
            <person name="Marchal E."/>
            <person name="English S."/>
            <person name="Carruthers M."/>
            <person name="Jennings E.C."/>
            <person name="Chiamaka E.L."/>
            <person name="Frigard R.A."/>
            <person name="Pippel M."/>
            <person name="Attardo G.M."/>
            <person name="Benoit J.B."/>
            <person name="Bornberg-Bauer E."/>
            <person name="Tobe S.S."/>
        </authorList>
    </citation>
    <scope>NUCLEOTIDE SEQUENCE</scope>
    <source>
        <strain evidence="2">Stay&amp;Tobe</strain>
    </source>
</reference>
<gene>
    <name evidence="2" type="ORF">L9F63_006154</name>
</gene>
<evidence type="ECO:0000313" key="3">
    <source>
        <dbReference type="Proteomes" id="UP001233999"/>
    </source>
</evidence>
<name>A0AAD8E4U7_DIPPU</name>